<keyword evidence="3" id="KW-0378">Hydrolase</keyword>
<dbReference type="FunFam" id="3.40.50.300:FF:001313">
    <property type="entry name" value="Helicase with zinc finger domain 2"/>
    <property type="match status" value="1"/>
</dbReference>
<evidence type="ECO:0000256" key="5">
    <source>
        <dbReference type="ARBA" id="ARBA00022840"/>
    </source>
</evidence>
<dbReference type="Pfam" id="PF13087">
    <property type="entry name" value="AAA_12"/>
    <property type="match status" value="1"/>
</dbReference>
<keyword evidence="5" id="KW-0067">ATP-binding</keyword>
<dbReference type="Proteomes" id="UP001497482">
    <property type="component" value="Chromosome 6"/>
</dbReference>
<dbReference type="InterPro" id="IPR050534">
    <property type="entry name" value="Coronavir_polyprotein_1ab"/>
</dbReference>
<dbReference type="CDD" id="cd18808">
    <property type="entry name" value="SF1_C_Upf1"/>
    <property type="match status" value="1"/>
</dbReference>
<dbReference type="EMBL" id="OZ035828">
    <property type="protein sequence ID" value="CAL1608814.1"/>
    <property type="molecule type" value="Genomic_DNA"/>
</dbReference>
<evidence type="ECO:0000259" key="6">
    <source>
        <dbReference type="Pfam" id="PF13086"/>
    </source>
</evidence>
<proteinExistence type="inferred from homology"/>
<dbReference type="GO" id="GO:0005524">
    <property type="term" value="F:ATP binding"/>
    <property type="evidence" value="ECO:0007669"/>
    <property type="project" value="UniProtKB-KW"/>
</dbReference>
<keyword evidence="4" id="KW-0347">Helicase</keyword>
<name>A0AAV2M694_KNICA</name>
<dbReference type="Pfam" id="PF13086">
    <property type="entry name" value="AAA_11"/>
    <property type="match status" value="1"/>
</dbReference>
<evidence type="ECO:0000313" key="8">
    <source>
        <dbReference type="EMBL" id="CAL1608814.1"/>
    </source>
</evidence>
<evidence type="ECO:0000313" key="9">
    <source>
        <dbReference type="Proteomes" id="UP001497482"/>
    </source>
</evidence>
<dbReference type="InterPro" id="IPR027417">
    <property type="entry name" value="P-loop_NTPase"/>
</dbReference>
<dbReference type="PANTHER" id="PTHR43788">
    <property type="entry name" value="DNA2/NAM7 HELICASE FAMILY MEMBER"/>
    <property type="match status" value="1"/>
</dbReference>
<protein>
    <submittedName>
        <fullName evidence="8">Uncharacterized protein</fullName>
    </submittedName>
</protein>
<evidence type="ECO:0000256" key="3">
    <source>
        <dbReference type="ARBA" id="ARBA00022801"/>
    </source>
</evidence>
<organism evidence="8 9">
    <name type="scientific">Knipowitschia caucasica</name>
    <name type="common">Caucasian dwarf goby</name>
    <name type="synonym">Pomatoschistus caucasicus</name>
    <dbReference type="NCBI Taxonomy" id="637954"/>
    <lineage>
        <taxon>Eukaryota</taxon>
        <taxon>Metazoa</taxon>
        <taxon>Chordata</taxon>
        <taxon>Craniata</taxon>
        <taxon>Vertebrata</taxon>
        <taxon>Euteleostomi</taxon>
        <taxon>Actinopterygii</taxon>
        <taxon>Neopterygii</taxon>
        <taxon>Teleostei</taxon>
        <taxon>Neoteleostei</taxon>
        <taxon>Acanthomorphata</taxon>
        <taxon>Gobiaria</taxon>
        <taxon>Gobiiformes</taxon>
        <taxon>Gobioidei</taxon>
        <taxon>Gobiidae</taxon>
        <taxon>Gobiinae</taxon>
        <taxon>Knipowitschia</taxon>
    </lineage>
</organism>
<dbReference type="InterPro" id="IPR047187">
    <property type="entry name" value="SF1_C_Upf1"/>
</dbReference>
<sequence length="567" mass="64166">MKLIPDIIFKNRTFTVELVPKTLPDVRKESAVLNVPKACALVKSIALGHHIPREDLSRPIVKRKAFSNELPPLNHSQFQAVDKALNSTFTLIQGPPGTGKTVVGVYILLCFLEINKENPRKVIIDDKDKDKKEVILYCGPSNKSVDVVAEYMLKFEDNLRALRVYSEQVENCDYPYPESVLQFSTKTRPERSKNSLRKITLHYCMREDSNPHSGEIKAWDKRIQAAIAAKKPFTAEEVKKFRKLLVKARKYELERHDIILCTCTQSSTPGLMRAVSARQILIDECAMATEPQALIPLVSYNPEKIVLIGDHKQLRPVVINDRVRKLGMSKSLFERCYTQLEKRSVMLDTQYRMHKDICKFPSEEYYEGKLQTGVEQRSSVLRVDKKTMPVVFGHVIGTTVRQVVSSSKGNENSKANREETQIVVAIAKKLTRNAKIAQKEIVVLSPYNAQVFEIKEALKKEELKDVNVNTITTSQGSEWRYVIISTVCSLPSNEIMSEPDGSWLSKHVGFVGDANQINVAITRAKEGLCIIGNQELLNCSGAWTKLLNHYKRHNAVTDAEKISVCQL</sequence>
<reference evidence="8 9" key="1">
    <citation type="submission" date="2024-04" db="EMBL/GenBank/DDBJ databases">
        <authorList>
            <person name="Waldvogel A.-M."/>
            <person name="Schoenle A."/>
        </authorList>
    </citation>
    <scope>NUCLEOTIDE SEQUENCE [LARGE SCALE GENOMIC DNA]</scope>
</reference>
<dbReference type="AlphaFoldDB" id="A0AAV2M694"/>
<keyword evidence="9" id="KW-1185">Reference proteome</keyword>
<dbReference type="SUPFAM" id="SSF52540">
    <property type="entry name" value="P-loop containing nucleoside triphosphate hydrolases"/>
    <property type="match status" value="1"/>
</dbReference>
<evidence type="ECO:0000256" key="4">
    <source>
        <dbReference type="ARBA" id="ARBA00022806"/>
    </source>
</evidence>
<evidence type="ECO:0000256" key="2">
    <source>
        <dbReference type="ARBA" id="ARBA00022741"/>
    </source>
</evidence>
<dbReference type="PANTHER" id="PTHR43788:SF9">
    <property type="entry name" value="HELICASE WITH ZINC FINGER DOMAIN 2"/>
    <property type="match status" value="1"/>
</dbReference>
<feature type="domain" description="DNA2/NAM7 helicase helicase" evidence="6">
    <location>
        <begin position="73"/>
        <end position="320"/>
    </location>
</feature>
<dbReference type="GO" id="GO:0016787">
    <property type="term" value="F:hydrolase activity"/>
    <property type="evidence" value="ECO:0007669"/>
    <property type="project" value="UniProtKB-KW"/>
</dbReference>
<dbReference type="InterPro" id="IPR041677">
    <property type="entry name" value="DNA2/NAM7_AAA_11"/>
</dbReference>
<dbReference type="InterPro" id="IPR041679">
    <property type="entry name" value="DNA2/NAM7-like_C"/>
</dbReference>
<feature type="domain" description="DNA2/NAM7 helicase-like C-terminal" evidence="7">
    <location>
        <begin position="328"/>
        <end position="534"/>
    </location>
</feature>
<evidence type="ECO:0000256" key="1">
    <source>
        <dbReference type="ARBA" id="ARBA00007913"/>
    </source>
</evidence>
<accession>A0AAV2M694</accession>
<evidence type="ECO:0000259" key="7">
    <source>
        <dbReference type="Pfam" id="PF13087"/>
    </source>
</evidence>
<keyword evidence="2" id="KW-0547">Nucleotide-binding</keyword>
<dbReference type="Gene3D" id="3.40.50.300">
    <property type="entry name" value="P-loop containing nucleotide triphosphate hydrolases"/>
    <property type="match status" value="2"/>
</dbReference>
<gene>
    <name evidence="8" type="ORF">KC01_LOCUS35674</name>
</gene>
<dbReference type="GO" id="GO:0043139">
    <property type="term" value="F:5'-3' DNA helicase activity"/>
    <property type="evidence" value="ECO:0007669"/>
    <property type="project" value="TreeGrafter"/>
</dbReference>
<comment type="similarity">
    <text evidence="1">Belongs to the DNA2/NAM7 helicase family.</text>
</comment>